<dbReference type="PANTHER" id="PTHR14557:SF5">
    <property type="entry name" value="UBIQUITIN-LIKE DOMAIN-CONTAINING PROTEIN"/>
    <property type="match status" value="1"/>
</dbReference>
<evidence type="ECO:0000313" key="4">
    <source>
        <dbReference type="Proteomes" id="UP000025227"/>
    </source>
</evidence>
<dbReference type="Gene3D" id="3.10.20.90">
    <property type="entry name" value="Phosphatidylinositol 3-kinase Catalytic Subunit, Chain A, domain 1"/>
    <property type="match status" value="1"/>
</dbReference>
<feature type="transmembrane region" description="Helical" evidence="2">
    <location>
        <begin position="463"/>
        <end position="481"/>
    </location>
</feature>
<reference evidence="5" key="1">
    <citation type="submission" date="2020-12" db="UniProtKB">
        <authorList>
            <consortium name="WormBaseParasite"/>
        </authorList>
    </citation>
    <scope>IDENTIFICATION</scope>
    <source>
        <strain evidence="5">MHco3</strain>
    </source>
</reference>
<dbReference type="PROSITE" id="PS50053">
    <property type="entry name" value="UBIQUITIN_2"/>
    <property type="match status" value="1"/>
</dbReference>
<feature type="compositionally biased region" description="Polar residues" evidence="1">
    <location>
        <begin position="183"/>
        <end position="213"/>
    </location>
</feature>
<keyword evidence="2" id="KW-0472">Membrane</keyword>
<dbReference type="OrthoDB" id="1679758at2759"/>
<dbReference type="SUPFAM" id="SSF54236">
    <property type="entry name" value="Ubiquitin-like"/>
    <property type="match status" value="1"/>
</dbReference>
<proteinExistence type="predicted"/>
<dbReference type="InterPro" id="IPR029071">
    <property type="entry name" value="Ubiquitin-like_domsf"/>
</dbReference>
<dbReference type="PANTHER" id="PTHR14557">
    <property type="entry name" value="PROTEIN C7ORF21"/>
    <property type="match status" value="1"/>
</dbReference>
<evidence type="ECO:0000256" key="1">
    <source>
        <dbReference type="SAM" id="MobiDB-lite"/>
    </source>
</evidence>
<dbReference type="WBParaSite" id="HCON_00070960-00001">
    <property type="protein sequence ID" value="HCON_00070960-00001"/>
    <property type="gene ID" value="HCON_00070960"/>
</dbReference>
<evidence type="ECO:0000313" key="5">
    <source>
        <dbReference type="WBParaSite" id="HCON_00070960-00001"/>
    </source>
</evidence>
<evidence type="ECO:0000256" key="2">
    <source>
        <dbReference type="SAM" id="Phobius"/>
    </source>
</evidence>
<keyword evidence="4" id="KW-1185">Reference proteome</keyword>
<feature type="region of interest" description="Disordered" evidence="1">
    <location>
        <begin position="322"/>
        <end position="346"/>
    </location>
</feature>
<accession>A0A7I4YBM4</accession>
<dbReference type="Proteomes" id="UP000025227">
    <property type="component" value="Unplaced"/>
</dbReference>
<dbReference type="SMART" id="SM00213">
    <property type="entry name" value="UBQ"/>
    <property type="match status" value="1"/>
</dbReference>
<dbReference type="InterPro" id="IPR040352">
    <property type="entry name" value="TMUB1/2"/>
</dbReference>
<feature type="compositionally biased region" description="Low complexity" evidence="1">
    <location>
        <begin position="334"/>
        <end position="346"/>
    </location>
</feature>
<dbReference type="OMA" id="VVEMHTW"/>
<sequence length="505" mass="55307">MLEIEGIGSEVVTAFFVITLSIAALSIFVSAWRLTGRRPLFYDLFLVEIHSWGARRFVQVLQLGQEFRPLGSWSEVMARMRSRARSQVQTNTNDSSTEAPVAFDTNVVIQSPATVMDESTASGFQATSSGTMDVVPGIPSISAVGVSSVIGENSNDTNQRSHGTTSIVMPVNISVVNDELEGNQVQDQGGSGNNTTAAQQQDSGAIHTSQCSSGEEKHEEEEDHGNSSVEAEGDSVIRLKFLDDTQRDARTTMTDTIGKFKSVHFGDAVAAGRVVRLIYQGQLLREDSRTLASYGLRDGCVVHCHISNTPYARHAPSTSVPVSYSSGLRHRDAAPNNAPSTSNANPEAQEFRYPRWAVAVLLYTYRFPLIGVPLDAIIRFMFDRQMAPSAEPGVFRRTYQRAYNAIFGPSRDDGISPLDRAADAAARAQPQPLCLGDYLLWIFAGQFVAVWGFVYAFPQMCDGTALSLLILLTLYFLFVVCRSRNRLADPRLSNNQVVEPTSSNR</sequence>
<protein>
    <submittedName>
        <fullName evidence="5">Ubiquitin-like domain-containing protein</fullName>
    </submittedName>
</protein>
<dbReference type="AlphaFoldDB" id="A0A7I4YBM4"/>
<feature type="transmembrane region" description="Helical" evidence="2">
    <location>
        <begin position="438"/>
        <end position="457"/>
    </location>
</feature>
<organism evidence="4 5">
    <name type="scientific">Haemonchus contortus</name>
    <name type="common">Barber pole worm</name>
    <dbReference type="NCBI Taxonomy" id="6289"/>
    <lineage>
        <taxon>Eukaryota</taxon>
        <taxon>Metazoa</taxon>
        <taxon>Ecdysozoa</taxon>
        <taxon>Nematoda</taxon>
        <taxon>Chromadorea</taxon>
        <taxon>Rhabditida</taxon>
        <taxon>Rhabditina</taxon>
        <taxon>Rhabditomorpha</taxon>
        <taxon>Strongyloidea</taxon>
        <taxon>Trichostrongylidae</taxon>
        <taxon>Haemonchus</taxon>
    </lineage>
</organism>
<dbReference type="GO" id="GO:0036503">
    <property type="term" value="P:ERAD pathway"/>
    <property type="evidence" value="ECO:0007669"/>
    <property type="project" value="InterPro"/>
</dbReference>
<keyword evidence="2" id="KW-0812">Transmembrane</keyword>
<evidence type="ECO:0000259" key="3">
    <source>
        <dbReference type="PROSITE" id="PS50053"/>
    </source>
</evidence>
<dbReference type="CDD" id="cd17057">
    <property type="entry name" value="Ubl_TMUB1_like"/>
    <property type="match status" value="1"/>
</dbReference>
<dbReference type="Pfam" id="PF00240">
    <property type="entry name" value="ubiquitin"/>
    <property type="match status" value="1"/>
</dbReference>
<feature type="domain" description="Ubiquitin-like" evidence="3">
    <location>
        <begin position="237"/>
        <end position="303"/>
    </location>
</feature>
<feature type="transmembrane region" description="Helical" evidence="2">
    <location>
        <begin position="12"/>
        <end position="32"/>
    </location>
</feature>
<keyword evidence="2" id="KW-1133">Transmembrane helix</keyword>
<feature type="region of interest" description="Disordered" evidence="1">
    <location>
        <begin position="183"/>
        <end position="233"/>
    </location>
</feature>
<dbReference type="InterPro" id="IPR000626">
    <property type="entry name" value="Ubiquitin-like_dom"/>
</dbReference>
<name>A0A7I4YBM4_HAECO</name>